<sequence>MRSTFFAQAVIGLIAAATTDAASLQQRAAACAQLPAGSGSKPEPDTVPAFLALPAFSSAANGASTPAAYVKQYGNLQGASIITNQYLGVSFLKSYDVSACAAKCNAARGCNSFNLYFERDPSQEPGSGNSGCANPCSTTNIKCALFAGSVTASSATNKGQFRNKFQVAIAGSNGYTNALYLVSQARGEIGQPSNSAQPFCSSILGYTTPIVTTTLVATSTPLITTSTTGVQTNLATITVTVPSTTTITNTLSTTTTVILPTTTIATQVNSVTTTINSPTTTIVPTTTTIETVTLSFPTTIFTTTTAASIVAVTKRQVTPLVTPSVLSKYPGSIITSACFLAVSPMTKTSTVTRTRTSTISTVTATSITSTTTAITATAFASTTVNTFVSTTKIGTVITTPIITVTATVISTVTQIDAPAITVTNLASETATTSTTPIVTVVATATPAPPVCTADYHYFQVVGGAYNGLYVFSQRNGDDPNLDVVFTRTPTAWSLSSDGAVYLSPTRAFSWSSRPEDPYYILASTEAAKTANQFFTTYCSIQPSSAVASVPGATGQLVCRRTDGTPTRFVTCAGYGETLLQTATDVFCEDLAIAAIPVTLAC</sequence>
<dbReference type="PANTHER" id="PTHR36578">
    <property type="entry name" value="CHROMOSOME 15, WHOLE GENOME SHOTGUN SEQUENCE"/>
    <property type="match status" value="1"/>
</dbReference>
<reference evidence="3" key="3">
    <citation type="submission" date="2025-08" db="UniProtKB">
        <authorList>
            <consortium name="RefSeq"/>
        </authorList>
    </citation>
    <scope>IDENTIFICATION</scope>
    <source>
        <strain evidence="3">CBS 342.82</strain>
    </source>
</reference>
<keyword evidence="1" id="KW-0732">Signal</keyword>
<organism evidence="3">
    <name type="scientific">Dissoconium aciculare CBS 342.82</name>
    <dbReference type="NCBI Taxonomy" id="1314786"/>
    <lineage>
        <taxon>Eukaryota</taxon>
        <taxon>Fungi</taxon>
        <taxon>Dikarya</taxon>
        <taxon>Ascomycota</taxon>
        <taxon>Pezizomycotina</taxon>
        <taxon>Dothideomycetes</taxon>
        <taxon>Dothideomycetidae</taxon>
        <taxon>Mycosphaerellales</taxon>
        <taxon>Dissoconiaceae</taxon>
        <taxon>Dissoconium</taxon>
    </lineage>
</organism>
<evidence type="ECO:0000313" key="3">
    <source>
        <dbReference type="RefSeq" id="XP_033456258.1"/>
    </source>
</evidence>
<feature type="signal peptide" evidence="1">
    <location>
        <begin position="1"/>
        <end position="21"/>
    </location>
</feature>
<evidence type="ECO:0000313" key="2">
    <source>
        <dbReference type="Proteomes" id="UP000504637"/>
    </source>
</evidence>
<evidence type="ECO:0008006" key="4">
    <source>
        <dbReference type="Google" id="ProtNLM"/>
    </source>
</evidence>
<dbReference type="AlphaFoldDB" id="A0A6J3LX56"/>
<accession>A0A6J3LX56</accession>
<dbReference type="Proteomes" id="UP000504637">
    <property type="component" value="Unplaced"/>
</dbReference>
<gene>
    <name evidence="3" type="ORF">K489DRAFT_434539</name>
</gene>
<dbReference type="PANTHER" id="PTHR36578:SF1">
    <property type="entry name" value="APPLE DOMAIN-CONTAINING PROTEIN"/>
    <property type="match status" value="1"/>
</dbReference>
<dbReference type="RefSeq" id="XP_033456258.1">
    <property type="nucleotide sequence ID" value="XM_033608559.1"/>
</dbReference>
<evidence type="ECO:0000256" key="1">
    <source>
        <dbReference type="SAM" id="SignalP"/>
    </source>
</evidence>
<proteinExistence type="predicted"/>
<reference evidence="3" key="1">
    <citation type="submission" date="2020-01" db="EMBL/GenBank/DDBJ databases">
        <authorList>
            <consortium name="DOE Joint Genome Institute"/>
            <person name="Haridas S."/>
            <person name="Albert R."/>
            <person name="Binder M."/>
            <person name="Bloem J."/>
            <person name="Labutti K."/>
            <person name="Salamov A."/>
            <person name="Andreopoulos B."/>
            <person name="Baker S.E."/>
            <person name="Barry K."/>
            <person name="Bills G."/>
            <person name="Bluhm B.H."/>
            <person name="Cannon C."/>
            <person name="Castanera R."/>
            <person name="Culley D.E."/>
            <person name="Daum C."/>
            <person name="Ezra D."/>
            <person name="Gonzalez J.B."/>
            <person name="Henrissat B."/>
            <person name="Kuo A."/>
            <person name="Liang C."/>
            <person name="Lipzen A."/>
            <person name="Lutzoni F."/>
            <person name="Magnuson J."/>
            <person name="Mondo S."/>
            <person name="Nolan M."/>
            <person name="Ohm R."/>
            <person name="Pangilinan J."/>
            <person name="Park H.-J."/>
            <person name="Ramirez L."/>
            <person name="Alfaro M."/>
            <person name="Sun H."/>
            <person name="Tritt A."/>
            <person name="Yoshinaga Y."/>
            <person name="Zwiers L.-H."/>
            <person name="Turgeon B.G."/>
            <person name="Goodwin S.B."/>
            <person name="Spatafora J.W."/>
            <person name="Crous P.W."/>
            <person name="Grigoriev I.V."/>
        </authorList>
    </citation>
    <scope>NUCLEOTIDE SEQUENCE</scope>
    <source>
        <strain evidence="3">CBS 342.82</strain>
    </source>
</reference>
<protein>
    <recommendedName>
        <fullName evidence="4">Apple domain-containing protein</fullName>
    </recommendedName>
</protein>
<dbReference type="GeneID" id="54366359"/>
<reference evidence="3" key="2">
    <citation type="submission" date="2020-04" db="EMBL/GenBank/DDBJ databases">
        <authorList>
            <consortium name="NCBI Genome Project"/>
        </authorList>
    </citation>
    <scope>NUCLEOTIDE SEQUENCE</scope>
    <source>
        <strain evidence="3">CBS 342.82</strain>
    </source>
</reference>
<dbReference type="OrthoDB" id="271448at2759"/>
<name>A0A6J3LX56_9PEZI</name>
<feature type="chain" id="PRO_5026700277" description="Apple domain-containing protein" evidence="1">
    <location>
        <begin position="22"/>
        <end position="601"/>
    </location>
</feature>
<keyword evidence="2" id="KW-1185">Reference proteome</keyword>